<evidence type="ECO:0008006" key="3">
    <source>
        <dbReference type="Google" id="ProtNLM"/>
    </source>
</evidence>
<reference evidence="1 2" key="1">
    <citation type="journal article" date="2019" name="Nat. Ecol. Evol.">
        <title>Megaphylogeny resolves global patterns of mushroom evolution.</title>
        <authorList>
            <person name="Varga T."/>
            <person name="Krizsan K."/>
            <person name="Foldi C."/>
            <person name="Dima B."/>
            <person name="Sanchez-Garcia M."/>
            <person name="Sanchez-Ramirez S."/>
            <person name="Szollosi G.J."/>
            <person name="Szarkandi J.G."/>
            <person name="Papp V."/>
            <person name="Albert L."/>
            <person name="Andreopoulos W."/>
            <person name="Angelini C."/>
            <person name="Antonin V."/>
            <person name="Barry K.W."/>
            <person name="Bougher N.L."/>
            <person name="Buchanan P."/>
            <person name="Buyck B."/>
            <person name="Bense V."/>
            <person name="Catcheside P."/>
            <person name="Chovatia M."/>
            <person name="Cooper J."/>
            <person name="Damon W."/>
            <person name="Desjardin D."/>
            <person name="Finy P."/>
            <person name="Geml J."/>
            <person name="Haridas S."/>
            <person name="Hughes K."/>
            <person name="Justo A."/>
            <person name="Karasinski D."/>
            <person name="Kautmanova I."/>
            <person name="Kiss B."/>
            <person name="Kocsube S."/>
            <person name="Kotiranta H."/>
            <person name="LaButti K.M."/>
            <person name="Lechner B.E."/>
            <person name="Liimatainen K."/>
            <person name="Lipzen A."/>
            <person name="Lukacs Z."/>
            <person name="Mihaltcheva S."/>
            <person name="Morgado L.N."/>
            <person name="Niskanen T."/>
            <person name="Noordeloos M.E."/>
            <person name="Ohm R.A."/>
            <person name="Ortiz-Santana B."/>
            <person name="Ovrebo C."/>
            <person name="Racz N."/>
            <person name="Riley R."/>
            <person name="Savchenko A."/>
            <person name="Shiryaev A."/>
            <person name="Soop K."/>
            <person name="Spirin V."/>
            <person name="Szebenyi C."/>
            <person name="Tomsovsky M."/>
            <person name="Tulloss R.E."/>
            <person name="Uehling J."/>
            <person name="Grigoriev I.V."/>
            <person name="Vagvolgyi C."/>
            <person name="Papp T."/>
            <person name="Martin F.M."/>
            <person name="Miettinen O."/>
            <person name="Hibbett D.S."/>
            <person name="Nagy L.G."/>
        </authorList>
    </citation>
    <scope>NUCLEOTIDE SEQUENCE [LARGE SCALE GENOMIC DNA]</scope>
    <source>
        <strain evidence="1 2">OMC1185</strain>
    </source>
</reference>
<gene>
    <name evidence="1" type="ORF">OE88DRAFT_1660175</name>
</gene>
<proteinExistence type="predicted"/>
<dbReference type="STRING" id="5364.A0A5C3N3H7"/>
<organism evidence="1 2">
    <name type="scientific">Heliocybe sulcata</name>
    <dbReference type="NCBI Taxonomy" id="5364"/>
    <lineage>
        <taxon>Eukaryota</taxon>
        <taxon>Fungi</taxon>
        <taxon>Dikarya</taxon>
        <taxon>Basidiomycota</taxon>
        <taxon>Agaricomycotina</taxon>
        <taxon>Agaricomycetes</taxon>
        <taxon>Gloeophyllales</taxon>
        <taxon>Gloeophyllaceae</taxon>
        <taxon>Heliocybe</taxon>
    </lineage>
</organism>
<evidence type="ECO:0000313" key="1">
    <source>
        <dbReference type="EMBL" id="TFK50996.1"/>
    </source>
</evidence>
<keyword evidence="2" id="KW-1185">Reference proteome</keyword>
<dbReference type="Proteomes" id="UP000305948">
    <property type="component" value="Unassembled WGS sequence"/>
</dbReference>
<dbReference type="OrthoDB" id="2795673at2759"/>
<dbReference type="AlphaFoldDB" id="A0A5C3N3H7"/>
<protein>
    <recommendedName>
        <fullName evidence="3">F-box domain-containing protein</fullName>
    </recommendedName>
</protein>
<evidence type="ECO:0000313" key="2">
    <source>
        <dbReference type="Proteomes" id="UP000305948"/>
    </source>
</evidence>
<dbReference type="EMBL" id="ML213512">
    <property type="protein sequence ID" value="TFK50996.1"/>
    <property type="molecule type" value="Genomic_DNA"/>
</dbReference>
<sequence length="322" mass="36195">MTIAASIGASTNNGDDTELTLPLELILIIFDIAAVLSQETALSISLVCSWARATVEKHIFSTLVLGRRAPSVNNMPEKIPSLARNLWIEDVGVSWRNAIPYFSAMPDLERITLSGTYLWALLEALKQQEISAGAGELHEQADPAASSSSPKYRCRSLSILSENQALIWNMFHDCEAGRMFLSGITHMRFHRLRMSAFIRFDRCPSLTHIAFPWTELNHFDLSFLDEICLSQNVQKVVLTLAKHPPLRSPPHGMEDLTLTVLGRHVRFTGSFPVHKIFVAFVERKARPDELRDEVNGRWSIWDSAIPFERMLDGTFFSGTGSR</sequence>
<name>A0A5C3N3H7_9AGAM</name>
<accession>A0A5C3N3H7</accession>